<dbReference type="Gene3D" id="3.50.50.60">
    <property type="entry name" value="FAD/NAD(P)-binding domain"/>
    <property type="match status" value="2"/>
</dbReference>
<protein>
    <recommendedName>
        <fullName evidence="5">FAD/NAD(P)-binding domain-containing protein</fullName>
    </recommendedName>
</protein>
<comment type="caution">
    <text evidence="6">The sequence shown here is derived from an EMBL/GenBank/DDBJ whole genome shotgun (WGS) entry which is preliminary data.</text>
</comment>
<evidence type="ECO:0000256" key="2">
    <source>
        <dbReference type="ARBA" id="ARBA00023002"/>
    </source>
</evidence>
<comment type="catalytic activity">
    <reaction evidence="3">
        <text>[thioredoxin]-dithiol + NADP(+) = [thioredoxin]-disulfide + NADPH + H(+)</text>
        <dbReference type="Rhea" id="RHEA:20345"/>
        <dbReference type="Rhea" id="RHEA-COMP:10698"/>
        <dbReference type="Rhea" id="RHEA-COMP:10700"/>
        <dbReference type="ChEBI" id="CHEBI:15378"/>
        <dbReference type="ChEBI" id="CHEBI:29950"/>
        <dbReference type="ChEBI" id="CHEBI:50058"/>
        <dbReference type="ChEBI" id="CHEBI:57783"/>
        <dbReference type="ChEBI" id="CHEBI:58349"/>
        <dbReference type="EC" id="1.8.1.9"/>
    </reaction>
</comment>
<evidence type="ECO:0000313" key="7">
    <source>
        <dbReference type="Proteomes" id="UP000054804"/>
    </source>
</evidence>
<feature type="region of interest" description="Disordered" evidence="4">
    <location>
        <begin position="1"/>
        <end position="27"/>
    </location>
</feature>
<dbReference type="STRING" id="1765722.AT728_30625"/>
<organism evidence="6 7">
    <name type="scientific">Streptomyces silvensis</name>
    <dbReference type="NCBI Taxonomy" id="1765722"/>
    <lineage>
        <taxon>Bacteria</taxon>
        <taxon>Bacillati</taxon>
        <taxon>Actinomycetota</taxon>
        <taxon>Actinomycetes</taxon>
        <taxon>Kitasatosporales</taxon>
        <taxon>Streptomycetaceae</taxon>
        <taxon>Streptomyces</taxon>
    </lineage>
</organism>
<gene>
    <name evidence="6" type="ORF">AT728_30625</name>
</gene>
<keyword evidence="2" id="KW-0560">Oxidoreductase</keyword>
<keyword evidence="7" id="KW-1185">Reference proteome</keyword>
<feature type="domain" description="FAD/NAD(P)-binding" evidence="5">
    <location>
        <begin position="27"/>
        <end position="314"/>
    </location>
</feature>
<dbReference type="Pfam" id="PF07992">
    <property type="entry name" value="Pyr_redox_2"/>
    <property type="match status" value="1"/>
</dbReference>
<proteinExistence type="predicted"/>
<evidence type="ECO:0000259" key="5">
    <source>
        <dbReference type="Pfam" id="PF07992"/>
    </source>
</evidence>
<dbReference type="PRINTS" id="PR00469">
    <property type="entry name" value="PNDRDTASEII"/>
</dbReference>
<dbReference type="PANTHER" id="PTHR48105">
    <property type="entry name" value="THIOREDOXIN REDUCTASE 1-RELATED-RELATED"/>
    <property type="match status" value="1"/>
</dbReference>
<sequence length="332" mass="34966">MCPSRPPDSTDLTEGDLSMPSPTDHTTVIVGAGPAGLTAALGLARYRHPVTVVDSPRAPRNSASAGVHGHVGLDGATPAEFRARAWRELSRYATVRRLEADVEQVLTTADGGFQVVLGGESGEPLQTRTVLLATGVVDEHPADVDGFADCWGRSVIHCPFCHGEENAGGRWATVADNAQLAGLSAVAFRAWSEDTVAICEESMPGLETARQTARGMGGDVVTGTIRRLHHVQGALKAIEFTDGRTLERETLVWTPRQRQHPFVRRTADALGLAVDDAGFIGVDDSQCTAVPGLYAAGDLTNRWKQSITVAAAAGATAADALHMAALLGAVRH</sequence>
<dbReference type="InterPro" id="IPR036188">
    <property type="entry name" value="FAD/NAD-bd_sf"/>
</dbReference>
<reference evidence="6 7" key="1">
    <citation type="submission" date="2015-12" db="EMBL/GenBank/DDBJ databases">
        <title>Draft genome sequence of Streptomyces silvensis ATCC 53525, a producer of novel hormone antagonists.</title>
        <authorList>
            <person name="Johnston C.W."/>
            <person name="Li Y."/>
            <person name="Magarvey N.A."/>
        </authorList>
    </citation>
    <scope>NUCLEOTIDE SEQUENCE [LARGE SCALE GENOMIC DNA]</scope>
    <source>
        <strain evidence="6 7">ATCC 53525</strain>
    </source>
</reference>
<dbReference type="InterPro" id="IPR023753">
    <property type="entry name" value="FAD/NAD-binding_dom"/>
</dbReference>
<keyword evidence="1" id="KW-0285">Flavoprotein</keyword>
<evidence type="ECO:0000256" key="3">
    <source>
        <dbReference type="ARBA" id="ARBA00048132"/>
    </source>
</evidence>
<dbReference type="SUPFAM" id="SSF51905">
    <property type="entry name" value="FAD/NAD(P)-binding domain"/>
    <property type="match status" value="1"/>
</dbReference>
<dbReference type="EMBL" id="LOCL01000027">
    <property type="protein sequence ID" value="KUF19361.1"/>
    <property type="molecule type" value="Genomic_DNA"/>
</dbReference>
<dbReference type="InterPro" id="IPR050097">
    <property type="entry name" value="Ferredoxin-NADP_redctase_2"/>
</dbReference>
<accession>A0A0W7X985</accession>
<dbReference type="Proteomes" id="UP000054804">
    <property type="component" value="Unassembled WGS sequence"/>
</dbReference>
<evidence type="ECO:0000313" key="6">
    <source>
        <dbReference type="EMBL" id="KUF19361.1"/>
    </source>
</evidence>
<name>A0A0W7X985_9ACTN</name>
<dbReference type="PRINTS" id="PR00368">
    <property type="entry name" value="FADPNR"/>
</dbReference>
<evidence type="ECO:0000256" key="4">
    <source>
        <dbReference type="SAM" id="MobiDB-lite"/>
    </source>
</evidence>
<evidence type="ECO:0000256" key="1">
    <source>
        <dbReference type="ARBA" id="ARBA00022630"/>
    </source>
</evidence>
<dbReference type="AlphaFoldDB" id="A0A0W7X985"/>
<dbReference type="GO" id="GO:0004791">
    <property type="term" value="F:thioredoxin-disulfide reductase (NADPH) activity"/>
    <property type="evidence" value="ECO:0007669"/>
    <property type="project" value="UniProtKB-EC"/>
</dbReference>